<dbReference type="GO" id="GO:0016491">
    <property type="term" value="F:oxidoreductase activity"/>
    <property type="evidence" value="ECO:0007669"/>
    <property type="project" value="UniProtKB-KW"/>
</dbReference>
<dbReference type="PROSITE" id="PS51471">
    <property type="entry name" value="FE2OG_OXY"/>
    <property type="match status" value="1"/>
</dbReference>
<evidence type="ECO:0000259" key="4">
    <source>
        <dbReference type="PROSITE" id="PS51471"/>
    </source>
</evidence>
<keyword evidence="3" id="KW-0560">Oxidoreductase</keyword>
<evidence type="ECO:0000256" key="2">
    <source>
        <dbReference type="ARBA" id="ARBA00023004"/>
    </source>
</evidence>
<keyword evidence="2 3" id="KW-0408">Iron</keyword>
<protein>
    <recommendedName>
        <fullName evidence="4">Fe2OG dioxygenase domain-containing protein</fullName>
    </recommendedName>
</protein>
<reference evidence="6" key="3">
    <citation type="submission" date="2018-08" db="UniProtKB">
        <authorList>
            <consortium name="EnsemblPlants"/>
        </authorList>
    </citation>
    <scope>IDENTIFICATION</scope>
    <source>
        <strain evidence="6">Yugu1</strain>
    </source>
</reference>
<dbReference type="InterPro" id="IPR050295">
    <property type="entry name" value="Plant_2OG-oxidoreductases"/>
</dbReference>
<dbReference type="HOGENOM" id="CLU_010119_16_0_1"/>
<dbReference type="Gramene" id="KQL09522">
    <property type="protein sequence ID" value="KQL09522"/>
    <property type="gene ID" value="SETIT_007831mg"/>
</dbReference>
<dbReference type="InterPro" id="IPR027443">
    <property type="entry name" value="IPNS-like_sf"/>
</dbReference>
<dbReference type="EnsemblPlants" id="KQL09522">
    <property type="protein sequence ID" value="KQL09522"/>
    <property type="gene ID" value="SETIT_007831mg"/>
</dbReference>
<organism evidence="6 7">
    <name type="scientific">Setaria italica</name>
    <name type="common">Foxtail millet</name>
    <name type="synonym">Panicum italicum</name>
    <dbReference type="NCBI Taxonomy" id="4555"/>
    <lineage>
        <taxon>Eukaryota</taxon>
        <taxon>Viridiplantae</taxon>
        <taxon>Streptophyta</taxon>
        <taxon>Embryophyta</taxon>
        <taxon>Tracheophyta</taxon>
        <taxon>Spermatophyta</taxon>
        <taxon>Magnoliopsida</taxon>
        <taxon>Liliopsida</taxon>
        <taxon>Poales</taxon>
        <taxon>Poaceae</taxon>
        <taxon>PACMAD clade</taxon>
        <taxon>Panicoideae</taxon>
        <taxon>Panicodae</taxon>
        <taxon>Paniceae</taxon>
        <taxon>Cenchrinae</taxon>
        <taxon>Setaria</taxon>
    </lineage>
</organism>
<evidence type="ECO:0000313" key="7">
    <source>
        <dbReference type="Proteomes" id="UP000004995"/>
    </source>
</evidence>
<gene>
    <name evidence="5" type="ORF">SETIT_4G054000v2</name>
</gene>
<dbReference type="InterPro" id="IPR044861">
    <property type="entry name" value="IPNS-like_FE2OG_OXY"/>
</dbReference>
<dbReference type="OMA" id="HEGLDGH"/>
<evidence type="ECO:0000313" key="6">
    <source>
        <dbReference type="EnsemblPlants" id="KQL09522"/>
    </source>
</evidence>
<proteinExistence type="inferred from homology"/>
<keyword evidence="7" id="KW-1185">Reference proteome</keyword>
<dbReference type="AlphaFoldDB" id="K3Y0W9"/>
<dbReference type="EMBL" id="AGNK02002224">
    <property type="status" value="NOT_ANNOTATED_CDS"/>
    <property type="molecule type" value="Genomic_DNA"/>
</dbReference>
<dbReference type="SUPFAM" id="SSF51197">
    <property type="entry name" value="Clavaminate synthase-like"/>
    <property type="match status" value="1"/>
</dbReference>
<evidence type="ECO:0000256" key="3">
    <source>
        <dbReference type="RuleBase" id="RU003682"/>
    </source>
</evidence>
<dbReference type="OrthoDB" id="288590at2759"/>
<sequence length="240" mass="26457">MADDSWRLPSLVQELAATVQERDRLGGQLAGAEMPEPVPAVDLSRLSASHGAEAGEEAPELRSALHSWGDLLHEYTLKRARVAILNQFGDKQGSCTFARPELVLGIRPRCDVGVLTLLLMDRDVAGLQVLRDGAWHGVPPLGDGCGLLVNIGVSLEVMSNGIFRSPVHRTVTNSEQERISLVMFYTADPEKEIEPMAGILDEKQPARYKRVKCRDSLAAHREYFARRGRVVESLKILVVK</sequence>
<accession>K3Y0W9</accession>
<dbReference type="Proteomes" id="UP000004995">
    <property type="component" value="Unassembled WGS sequence"/>
</dbReference>
<dbReference type="InterPro" id="IPR005123">
    <property type="entry name" value="Oxoglu/Fe-dep_dioxygenase_dom"/>
</dbReference>
<evidence type="ECO:0000256" key="1">
    <source>
        <dbReference type="ARBA" id="ARBA00022723"/>
    </source>
</evidence>
<dbReference type="Pfam" id="PF03171">
    <property type="entry name" value="2OG-FeII_Oxy"/>
    <property type="match status" value="1"/>
</dbReference>
<dbReference type="Gene3D" id="2.60.120.330">
    <property type="entry name" value="B-lactam Antibiotic, Isopenicillin N Synthase, Chain"/>
    <property type="match status" value="1"/>
</dbReference>
<dbReference type="GO" id="GO:0046872">
    <property type="term" value="F:metal ion binding"/>
    <property type="evidence" value="ECO:0007669"/>
    <property type="project" value="UniProtKB-KW"/>
</dbReference>
<dbReference type="EMBL" id="CM003531">
    <property type="protein sequence ID" value="RCV20410.1"/>
    <property type="molecule type" value="Genomic_DNA"/>
</dbReference>
<dbReference type="STRING" id="4555.K3Y0W9"/>
<reference evidence="5 7" key="1">
    <citation type="journal article" date="2012" name="Nat. Biotechnol.">
        <title>Reference genome sequence of the model plant Setaria.</title>
        <authorList>
            <person name="Bennetzen J.L."/>
            <person name="Schmutz J."/>
            <person name="Wang H."/>
            <person name="Percifield R."/>
            <person name="Hawkins J."/>
            <person name="Pontaroli A.C."/>
            <person name="Estep M."/>
            <person name="Feng L."/>
            <person name="Vaughn J.N."/>
            <person name="Grimwood J."/>
            <person name="Jenkins J."/>
            <person name="Barry K."/>
            <person name="Lindquist E."/>
            <person name="Hellsten U."/>
            <person name="Deshpande S."/>
            <person name="Wang X."/>
            <person name="Wu X."/>
            <person name="Mitros T."/>
            <person name="Triplett J."/>
            <person name="Yang X."/>
            <person name="Ye C.Y."/>
            <person name="Mauro-Herrera M."/>
            <person name="Wang L."/>
            <person name="Li P."/>
            <person name="Sharma M."/>
            <person name="Sharma R."/>
            <person name="Ronald P.C."/>
            <person name="Panaud O."/>
            <person name="Kellogg E.A."/>
            <person name="Brutnell T.P."/>
            <person name="Doust A.N."/>
            <person name="Tuskan G.A."/>
            <person name="Rokhsar D."/>
            <person name="Devos K.M."/>
        </authorList>
    </citation>
    <scope>NUCLEOTIDE SEQUENCE [LARGE SCALE GENOMIC DNA]</scope>
    <source>
        <strain evidence="7">cv. Yugu1</strain>
        <strain evidence="5">Yugu1</strain>
    </source>
</reference>
<keyword evidence="1 3" id="KW-0479">Metal-binding</keyword>
<name>K3Y0W9_SETIT</name>
<reference evidence="5" key="2">
    <citation type="submission" date="2015-07" db="EMBL/GenBank/DDBJ databases">
        <authorList>
            <person name="Noorani M."/>
        </authorList>
    </citation>
    <scope>NUCLEOTIDE SEQUENCE</scope>
    <source>
        <strain evidence="5">Yugu1</strain>
    </source>
</reference>
<dbReference type="PANTHER" id="PTHR47991">
    <property type="entry name" value="OXOGLUTARATE/IRON-DEPENDENT DIOXYGENASE"/>
    <property type="match status" value="1"/>
</dbReference>
<comment type="similarity">
    <text evidence="3">Belongs to the iron/ascorbate-dependent oxidoreductase family.</text>
</comment>
<feature type="domain" description="Fe2OG dioxygenase" evidence="4">
    <location>
        <begin position="79"/>
        <end position="187"/>
    </location>
</feature>
<evidence type="ECO:0000313" key="5">
    <source>
        <dbReference type="EMBL" id="RCV20410.1"/>
    </source>
</evidence>
<dbReference type="eggNOG" id="KOG0143">
    <property type="taxonomic scope" value="Eukaryota"/>
</dbReference>